<organism evidence="2 3">
    <name type="scientific">Humibacter ginsenosidimutans</name>
    <dbReference type="NCBI Taxonomy" id="2599293"/>
    <lineage>
        <taxon>Bacteria</taxon>
        <taxon>Bacillati</taxon>
        <taxon>Actinomycetota</taxon>
        <taxon>Actinomycetes</taxon>
        <taxon>Micrococcales</taxon>
        <taxon>Microbacteriaceae</taxon>
        <taxon>Humibacter</taxon>
    </lineage>
</organism>
<feature type="transmembrane region" description="Helical" evidence="1">
    <location>
        <begin position="45"/>
        <end position="62"/>
    </location>
</feature>
<keyword evidence="1" id="KW-1133">Transmembrane helix</keyword>
<sequence length="120" mass="13074">MSAQNSEHPRVQIDFWDVARFVIELFAFVSLAVWGFIAWPLPWNIVVGILAPALAVVLWALFRSPKAVVKVDAFGKAIVEIVVMTAAAFAWWDLGQPIVAVVFAVVALVSGIVSGRKELA</sequence>
<dbReference type="KEGG" id="huw:FPZ11_08680"/>
<dbReference type="EMBL" id="CP042305">
    <property type="protein sequence ID" value="QDZ14822.1"/>
    <property type="molecule type" value="Genomic_DNA"/>
</dbReference>
<feature type="transmembrane region" description="Helical" evidence="1">
    <location>
        <begin position="74"/>
        <end position="92"/>
    </location>
</feature>
<dbReference type="Proteomes" id="UP000320216">
    <property type="component" value="Chromosome"/>
</dbReference>
<keyword evidence="1" id="KW-0812">Transmembrane</keyword>
<feature type="transmembrane region" description="Helical" evidence="1">
    <location>
        <begin position="98"/>
        <end position="115"/>
    </location>
</feature>
<dbReference type="RefSeq" id="WP_146320071.1">
    <property type="nucleotide sequence ID" value="NZ_CP042305.1"/>
</dbReference>
<keyword evidence="3" id="KW-1185">Reference proteome</keyword>
<keyword evidence="1" id="KW-0472">Membrane</keyword>
<evidence type="ECO:0000256" key="1">
    <source>
        <dbReference type="SAM" id="Phobius"/>
    </source>
</evidence>
<protein>
    <submittedName>
        <fullName evidence="2">DUF2568 domain-containing protein</fullName>
    </submittedName>
</protein>
<evidence type="ECO:0000313" key="3">
    <source>
        <dbReference type="Proteomes" id="UP000320216"/>
    </source>
</evidence>
<dbReference type="AlphaFoldDB" id="A0A5B8M5G0"/>
<reference evidence="2 3" key="1">
    <citation type="submission" date="2019-07" db="EMBL/GenBank/DDBJ databases">
        <title>Full genome sequence of Humibacter sp. WJ7-1.</title>
        <authorList>
            <person name="Im W.-T."/>
        </authorList>
    </citation>
    <scope>NUCLEOTIDE SEQUENCE [LARGE SCALE GENOMIC DNA]</scope>
    <source>
        <strain evidence="2 3">WJ7-1</strain>
    </source>
</reference>
<dbReference type="Pfam" id="PF10823">
    <property type="entry name" value="DUF2568"/>
    <property type="match status" value="1"/>
</dbReference>
<gene>
    <name evidence="2" type="ORF">FPZ11_08680</name>
</gene>
<evidence type="ECO:0000313" key="2">
    <source>
        <dbReference type="EMBL" id="QDZ14822.1"/>
    </source>
</evidence>
<feature type="transmembrane region" description="Helical" evidence="1">
    <location>
        <begin position="21"/>
        <end position="39"/>
    </location>
</feature>
<name>A0A5B8M5G0_9MICO</name>
<proteinExistence type="predicted"/>
<accession>A0A5B8M5G0</accession>
<dbReference type="OrthoDB" id="5076471at2"/>
<dbReference type="InterPro" id="IPR021214">
    <property type="entry name" value="DUF2568"/>
</dbReference>